<evidence type="ECO:0000313" key="2">
    <source>
        <dbReference type="Proteomes" id="UP001158576"/>
    </source>
</evidence>
<sequence length="238" mass="27187">MFKRNIVQSTVYTTDEKFEILEQLACVVNASLNSSNVQVSPNMIEKPPSARKAGKRSYLVLQMEKNMAESLNPRQNRRMTLKGDFKHIFNLISPKGQSKLVRANCHSPNVMRTLTYTDFLKFDLDKNDLRVVFSLSIQEKRKKEEEKSIDSTKAGTSSSYEDSSVSLPRTIIKALPIKSKVTLKALSKFGLGQPIDLYLKAKPEELQKIFKRFPSIPKHDRQNIFAGISLAQYLRKMK</sequence>
<reference evidence="1 2" key="1">
    <citation type="submission" date="2021-04" db="EMBL/GenBank/DDBJ databases">
        <authorList>
            <person name="Bliznina A."/>
        </authorList>
    </citation>
    <scope>NUCLEOTIDE SEQUENCE [LARGE SCALE GENOMIC DNA]</scope>
</reference>
<dbReference type="Proteomes" id="UP001158576">
    <property type="component" value="Chromosome 2"/>
</dbReference>
<dbReference type="EMBL" id="OU015567">
    <property type="protein sequence ID" value="CAG5109441.1"/>
    <property type="molecule type" value="Genomic_DNA"/>
</dbReference>
<evidence type="ECO:0000313" key="1">
    <source>
        <dbReference type="EMBL" id="CAG5109441.1"/>
    </source>
</evidence>
<protein>
    <submittedName>
        <fullName evidence="1">Oidioi.mRNA.OKI2018_I69.chr2.g3976.t1.cds</fullName>
    </submittedName>
</protein>
<name>A0ABN7SVV3_OIKDI</name>
<keyword evidence="2" id="KW-1185">Reference proteome</keyword>
<gene>
    <name evidence="1" type="ORF">OKIOD_LOCUS12741</name>
</gene>
<organism evidence="1 2">
    <name type="scientific">Oikopleura dioica</name>
    <name type="common">Tunicate</name>
    <dbReference type="NCBI Taxonomy" id="34765"/>
    <lineage>
        <taxon>Eukaryota</taxon>
        <taxon>Metazoa</taxon>
        <taxon>Chordata</taxon>
        <taxon>Tunicata</taxon>
        <taxon>Appendicularia</taxon>
        <taxon>Copelata</taxon>
        <taxon>Oikopleuridae</taxon>
        <taxon>Oikopleura</taxon>
    </lineage>
</organism>
<accession>A0ABN7SVV3</accession>
<proteinExistence type="predicted"/>